<organism evidence="1 2">
    <name type="scientific">Clostridium hominis</name>
    <dbReference type="NCBI Taxonomy" id="2763036"/>
    <lineage>
        <taxon>Bacteria</taxon>
        <taxon>Bacillati</taxon>
        <taxon>Bacillota</taxon>
        <taxon>Clostridia</taxon>
        <taxon>Eubacteriales</taxon>
        <taxon>Clostridiaceae</taxon>
        <taxon>Clostridium</taxon>
    </lineage>
</organism>
<feature type="non-terminal residue" evidence="1">
    <location>
        <position position="86"/>
    </location>
</feature>
<dbReference type="Proteomes" id="UP000596929">
    <property type="component" value="Unassembled WGS sequence"/>
</dbReference>
<dbReference type="Gene3D" id="3.40.50.300">
    <property type="entry name" value="P-loop containing nucleotide triphosphate hydrolases"/>
    <property type="match status" value="1"/>
</dbReference>
<name>A0ABR7DF35_9CLOT</name>
<comment type="caution">
    <text evidence="1">The sequence shown here is derived from an EMBL/GenBank/DDBJ whole genome shotgun (WGS) entry which is preliminary data.</text>
</comment>
<protein>
    <submittedName>
        <fullName evidence="1">Repressor LexA</fullName>
    </submittedName>
</protein>
<evidence type="ECO:0000313" key="1">
    <source>
        <dbReference type="EMBL" id="MBC5630011.1"/>
    </source>
</evidence>
<accession>A0ABR7DF35</accession>
<dbReference type="EMBL" id="JACOOO010000032">
    <property type="protein sequence ID" value="MBC5630011.1"/>
    <property type="molecule type" value="Genomic_DNA"/>
</dbReference>
<proteinExistence type="predicted"/>
<sequence>MKLTKGQNRFINNKSMGITFLKGKNNSGKTTASIYRTINLENNYCLYNEDKILYVALNNDNANKIKTRYNDLKEKNYFYSLFSSID</sequence>
<evidence type="ECO:0000313" key="2">
    <source>
        <dbReference type="Proteomes" id="UP000596929"/>
    </source>
</evidence>
<dbReference type="InterPro" id="IPR027417">
    <property type="entry name" value="P-loop_NTPase"/>
</dbReference>
<gene>
    <name evidence="1" type="ORF">H8S20_14150</name>
</gene>
<keyword evidence="2" id="KW-1185">Reference proteome</keyword>
<reference evidence="1 2" key="1">
    <citation type="submission" date="2020-08" db="EMBL/GenBank/DDBJ databases">
        <title>Genome public.</title>
        <authorList>
            <person name="Liu C."/>
            <person name="Sun Q."/>
        </authorList>
    </citation>
    <scope>NUCLEOTIDE SEQUENCE [LARGE SCALE GENOMIC DNA]</scope>
    <source>
        <strain evidence="1 2">NSJ-6</strain>
    </source>
</reference>
<dbReference type="SUPFAM" id="SSF52540">
    <property type="entry name" value="P-loop containing nucleoside triphosphate hydrolases"/>
    <property type="match status" value="1"/>
</dbReference>